<evidence type="ECO:0000313" key="3">
    <source>
        <dbReference type="Proteomes" id="UP001549047"/>
    </source>
</evidence>
<feature type="transmembrane region" description="Helical" evidence="1">
    <location>
        <begin position="25"/>
        <end position="44"/>
    </location>
</feature>
<dbReference type="EMBL" id="JBEPMB010000005">
    <property type="protein sequence ID" value="MET3614977.1"/>
    <property type="molecule type" value="Genomic_DNA"/>
</dbReference>
<keyword evidence="1" id="KW-1133">Transmembrane helix</keyword>
<evidence type="ECO:0000256" key="1">
    <source>
        <dbReference type="SAM" id="Phobius"/>
    </source>
</evidence>
<sequence length="51" mass="5606">MMDHAARPGQSVLEQPGSMGLRERMLVTGGMAFLASILGLFSVLDIRKRFL</sequence>
<keyword evidence="1" id="KW-0472">Membrane</keyword>
<reference evidence="2 3" key="1">
    <citation type="submission" date="2024-06" db="EMBL/GenBank/DDBJ databases">
        <title>Genomic Encyclopedia of Type Strains, Phase IV (KMG-IV): sequencing the most valuable type-strain genomes for metagenomic binning, comparative biology and taxonomic classification.</title>
        <authorList>
            <person name="Goeker M."/>
        </authorList>
    </citation>
    <scope>NUCLEOTIDE SEQUENCE [LARGE SCALE GENOMIC DNA]</scope>
    <source>
        <strain evidence="2 3">DSM 29780</strain>
    </source>
</reference>
<keyword evidence="3" id="KW-1185">Reference proteome</keyword>
<keyword evidence="1" id="KW-0812">Transmembrane</keyword>
<proteinExistence type="predicted"/>
<organism evidence="2 3">
    <name type="scientific">Rhizobium aquaticum</name>
    <dbReference type="NCBI Taxonomy" id="1549636"/>
    <lineage>
        <taxon>Bacteria</taxon>
        <taxon>Pseudomonadati</taxon>
        <taxon>Pseudomonadota</taxon>
        <taxon>Alphaproteobacteria</taxon>
        <taxon>Hyphomicrobiales</taxon>
        <taxon>Rhizobiaceae</taxon>
        <taxon>Rhizobium/Agrobacterium group</taxon>
        <taxon>Rhizobium</taxon>
    </lineage>
</organism>
<accession>A0ABV2J2I1</accession>
<name>A0ABV2J2I1_9HYPH</name>
<comment type="caution">
    <text evidence="2">The sequence shown here is derived from an EMBL/GenBank/DDBJ whole genome shotgun (WGS) entry which is preliminary data.</text>
</comment>
<evidence type="ECO:0000313" key="2">
    <source>
        <dbReference type="EMBL" id="MET3614977.1"/>
    </source>
</evidence>
<gene>
    <name evidence="2" type="ORF">ABID16_003320</name>
</gene>
<dbReference type="Proteomes" id="UP001549047">
    <property type="component" value="Unassembled WGS sequence"/>
</dbReference>
<protein>
    <submittedName>
        <fullName evidence="2">Uncharacterized protein</fullName>
    </submittedName>
</protein>